<comment type="caution">
    <text evidence="2">The sequence shown here is derived from an EMBL/GenBank/DDBJ whole genome shotgun (WGS) entry which is preliminary data.</text>
</comment>
<organism evidence="2 3">
    <name type="scientific">Azospirillum brasilense</name>
    <dbReference type="NCBI Taxonomy" id="192"/>
    <lineage>
        <taxon>Bacteria</taxon>
        <taxon>Pseudomonadati</taxon>
        <taxon>Pseudomonadota</taxon>
        <taxon>Alphaproteobacteria</taxon>
        <taxon>Rhodospirillales</taxon>
        <taxon>Azospirillaceae</taxon>
        <taxon>Azospirillum</taxon>
    </lineage>
</organism>
<sequence length="131" mass="13913">MHPGDGGRSVPQDFVRDPLGVPIELGGVHDLPNGPGGNPPVLQQVGVQARFPGLQTVLKVGQQAAEACAETRDGPSWRINDIGIHQGQIQVGRVEELSSQLYETQAMTPCGVTTLTQRAGGMAARERVEPR</sequence>
<proteinExistence type="predicted"/>
<name>A0A6L3ASA5_AZOBR</name>
<dbReference type="AlphaFoldDB" id="A0A6L3ASA5"/>
<reference evidence="2 3" key="1">
    <citation type="submission" date="2018-07" db="EMBL/GenBank/DDBJ databases">
        <title>Genome sequence of Roseomonas fauriae ATCC 49958.</title>
        <authorList>
            <person name="Sant'Anna F.H."/>
            <person name="Baldani J.I."/>
            <person name="Zilli J.E."/>
            <person name="Reis V.M."/>
            <person name="Hartmann A."/>
            <person name="Cruz L."/>
            <person name="de Souza E.M."/>
            <person name="de Oliveira Pedrosa F."/>
            <person name="Passaglia L.M.P."/>
        </authorList>
    </citation>
    <scope>NUCLEOTIDE SEQUENCE [LARGE SCALE GENOMIC DNA]</scope>
    <source>
        <strain evidence="2 3">ATCC 49958</strain>
    </source>
</reference>
<evidence type="ECO:0000313" key="3">
    <source>
        <dbReference type="Proteomes" id="UP000476837"/>
    </source>
</evidence>
<evidence type="ECO:0000256" key="1">
    <source>
        <dbReference type="SAM" id="MobiDB-lite"/>
    </source>
</evidence>
<gene>
    <name evidence="2" type="ORF">DS837_28125</name>
</gene>
<protein>
    <submittedName>
        <fullName evidence="2">Uncharacterized protein</fullName>
    </submittedName>
</protein>
<accession>A0A6L3ASA5</accession>
<dbReference type="EMBL" id="QOKV01000029">
    <property type="protein sequence ID" value="KAA0678188.1"/>
    <property type="molecule type" value="Genomic_DNA"/>
</dbReference>
<evidence type="ECO:0000313" key="2">
    <source>
        <dbReference type="EMBL" id="KAA0678188.1"/>
    </source>
</evidence>
<feature type="region of interest" description="Disordered" evidence="1">
    <location>
        <begin position="1"/>
        <end position="40"/>
    </location>
</feature>
<dbReference type="Proteomes" id="UP000476837">
    <property type="component" value="Unassembled WGS sequence"/>
</dbReference>